<dbReference type="InterPro" id="IPR037523">
    <property type="entry name" value="VOC_core"/>
</dbReference>
<dbReference type="PROSITE" id="PS51819">
    <property type="entry name" value="VOC"/>
    <property type="match status" value="2"/>
</dbReference>
<name>A0ABV5P9Q7_STRCM</name>
<comment type="caution">
    <text evidence="2">The sequence shown here is derived from an EMBL/GenBank/DDBJ whole genome shotgun (WGS) entry which is preliminary data.</text>
</comment>
<dbReference type="Gene3D" id="3.10.180.10">
    <property type="entry name" value="2,3-Dihydroxybiphenyl 1,2-Dioxygenase, domain 1"/>
    <property type="match status" value="2"/>
</dbReference>
<accession>A0ABV5P9Q7</accession>
<dbReference type="EMBL" id="JBHMCR010000004">
    <property type="protein sequence ID" value="MFB9519933.1"/>
    <property type="molecule type" value="Genomic_DNA"/>
</dbReference>
<dbReference type="InterPro" id="IPR052164">
    <property type="entry name" value="Anthracycline_SecMetBiosynth"/>
</dbReference>
<dbReference type="PANTHER" id="PTHR33993:SF10">
    <property type="entry name" value="CONSERVED PROTEIN"/>
    <property type="match status" value="1"/>
</dbReference>
<dbReference type="RefSeq" id="WP_345221844.1">
    <property type="nucleotide sequence ID" value="NZ_BAAAXE010000013.1"/>
</dbReference>
<evidence type="ECO:0000313" key="3">
    <source>
        <dbReference type="Proteomes" id="UP001589718"/>
    </source>
</evidence>
<gene>
    <name evidence="2" type="ORF">ACFFTU_08245</name>
</gene>
<evidence type="ECO:0000313" key="2">
    <source>
        <dbReference type="EMBL" id="MFB9519933.1"/>
    </source>
</evidence>
<proteinExistence type="predicted"/>
<evidence type="ECO:0000259" key="1">
    <source>
        <dbReference type="PROSITE" id="PS51819"/>
    </source>
</evidence>
<dbReference type="PANTHER" id="PTHR33993">
    <property type="entry name" value="GLYOXALASE-RELATED"/>
    <property type="match status" value="1"/>
</dbReference>
<keyword evidence="3" id="KW-1185">Reference proteome</keyword>
<dbReference type="Pfam" id="PF00903">
    <property type="entry name" value="Glyoxalase"/>
    <property type="match status" value="2"/>
</dbReference>
<reference evidence="2 3" key="1">
    <citation type="submission" date="2024-09" db="EMBL/GenBank/DDBJ databases">
        <authorList>
            <person name="Sun Q."/>
            <person name="Mori K."/>
        </authorList>
    </citation>
    <scope>NUCLEOTIDE SEQUENCE [LARGE SCALE GENOMIC DNA]</scope>
    <source>
        <strain evidence="2 3">JCM 4362</strain>
    </source>
</reference>
<dbReference type="CDD" id="cd07247">
    <property type="entry name" value="SgaA_N_like"/>
    <property type="match status" value="2"/>
</dbReference>
<dbReference type="InterPro" id="IPR004360">
    <property type="entry name" value="Glyas_Fos-R_dOase_dom"/>
</dbReference>
<organism evidence="2 3">
    <name type="scientific">Streptomyces cremeus</name>
    <dbReference type="NCBI Taxonomy" id="66881"/>
    <lineage>
        <taxon>Bacteria</taxon>
        <taxon>Bacillati</taxon>
        <taxon>Actinomycetota</taxon>
        <taxon>Actinomycetes</taxon>
        <taxon>Kitasatosporales</taxon>
        <taxon>Streptomycetaceae</taxon>
        <taxon>Streptomyces</taxon>
    </lineage>
</organism>
<feature type="domain" description="VOC" evidence="1">
    <location>
        <begin position="8"/>
        <end position="126"/>
    </location>
</feature>
<dbReference type="InterPro" id="IPR029068">
    <property type="entry name" value="Glyas_Bleomycin-R_OHBP_Dase"/>
</dbReference>
<sequence>MTAFAEGVPCWIDVALPDVEAGRRFYGGLFGWTFDEPADRAYGSYTQAYVGEGEDRANVAALAAKTDGRMPTAWGVYFATPDAAALVARARAAGGQIVMDAMPVGPYGTMAQIADPGGAVFGVWQGGSHPGFERAAAPGAFCWTEAYVREADVERVDAFYEEVFGFGARDLPELTDEAAGVPFRTWSPAGTEPGDDTAVGGRAVITDALPAELPAHFLSYFMVEDCDETAAAATRLGGRVTQPPSDVPYGRMAVLADNQGAVFAVLAEPEG</sequence>
<dbReference type="SUPFAM" id="SSF54593">
    <property type="entry name" value="Glyoxalase/Bleomycin resistance protein/Dihydroxybiphenyl dioxygenase"/>
    <property type="match status" value="2"/>
</dbReference>
<feature type="domain" description="VOC" evidence="1">
    <location>
        <begin position="140"/>
        <end position="271"/>
    </location>
</feature>
<protein>
    <submittedName>
        <fullName evidence="2">VOC family protein</fullName>
    </submittedName>
</protein>
<dbReference type="Proteomes" id="UP001589718">
    <property type="component" value="Unassembled WGS sequence"/>
</dbReference>